<gene>
    <name evidence="2" type="ORF">GS4_14_00770</name>
</gene>
<keyword evidence="1" id="KW-0732">Signal</keyword>
<organism evidence="2 3">
    <name type="scientific">Gordonia soli NBRC 108243</name>
    <dbReference type="NCBI Taxonomy" id="1223545"/>
    <lineage>
        <taxon>Bacteria</taxon>
        <taxon>Bacillati</taxon>
        <taxon>Actinomycetota</taxon>
        <taxon>Actinomycetes</taxon>
        <taxon>Mycobacteriales</taxon>
        <taxon>Gordoniaceae</taxon>
        <taxon>Gordonia</taxon>
    </lineage>
</organism>
<evidence type="ECO:0000313" key="2">
    <source>
        <dbReference type="EMBL" id="GAC68246.1"/>
    </source>
</evidence>
<dbReference type="EMBL" id="BANX01000014">
    <property type="protein sequence ID" value="GAC68246.1"/>
    <property type="molecule type" value="Genomic_DNA"/>
</dbReference>
<evidence type="ECO:0000256" key="1">
    <source>
        <dbReference type="SAM" id="SignalP"/>
    </source>
</evidence>
<evidence type="ECO:0000313" key="3">
    <source>
        <dbReference type="Proteomes" id="UP000011666"/>
    </source>
</evidence>
<accession>M0QIW6</accession>
<feature type="chain" id="PRO_5039109077" evidence="1">
    <location>
        <begin position="28"/>
        <end position="139"/>
    </location>
</feature>
<reference evidence="2 3" key="1">
    <citation type="submission" date="2013-01" db="EMBL/GenBank/DDBJ databases">
        <title>Whole genome shotgun sequence of Gordonia soli NBRC 108243.</title>
        <authorList>
            <person name="Isaki-Nakamura S."/>
            <person name="Hosoyama A."/>
            <person name="Tsuchikane K."/>
            <person name="Ando Y."/>
            <person name="Baba S."/>
            <person name="Ohji S."/>
            <person name="Hamada M."/>
            <person name="Tamura T."/>
            <person name="Yamazoe A."/>
            <person name="Yamazaki S."/>
            <person name="Fujita N."/>
        </authorList>
    </citation>
    <scope>NUCLEOTIDE SEQUENCE [LARGE SCALE GENOMIC DNA]</scope>
    <source>
        <strain evidence="2 3">NBRC 108243</strain>
    </source>
</reference>
<dbReference type="AlphaFoldDB" id="M0QIW6"/>
<protein>
    <submittedName>
        <fullName evidence="2">Uncharacterized protein</fullName>
    </submittedName>
</protein>
<sequence length="139" mass="14937">MINRLRVSRIAASVVAAAAIATPMAVIDGAGEASAVQVYQGQRYAVVWLSHSETRQAASIGLGRFFDQPAVKGRATVIVRKDSKFYPMVSGPVGHRKYYGSAQALVVEASSKPGGQVSLYFDKQRPSRPIGVSQYWPAP</sequence>
<name>M0QIW6_9ACTN</name>
<dbReference type="RefSeq" id="WP_007620223.1">
    <property type="nucleotide sequence ID" value="NZ_BANX01000014.1"/>
</dbReference>
<dbReference type="Proteomes" id="UP000011666">
    <property type="component" value="Unassembled WGS sequence"/>
</dbReference>
<feature type="signal peptide" evidence="1">
    <location>
        <begin position="1"/>
        <end position="27"/>
    </location>
</feature>
<comment type="caution">
    <text evidence="2">The sequence shown here is derived from an EMBL/GenBank/DDBJ whole genome shotgun (WGS) entry which is preliminary data.</text>
</comment>
<proteinExistence type="predicted"/>
<keyword evidence="3" id="KW-1185">Reference proteome</keyword>
<dbReference type="OrthoDB" id="4377755at2"/>